<protein>
    <submittedName>
        <fullName evidence="1">Uncharacterized protein</fullName>
    </submittedName>
</protein>
<dbReference type="EMBL" id="VXMH01000051">
    <property type="protein sequence ID" value="MYC95315.1"/>
    <property type="molecule type" value="Genomic_DNA"/>
</dbReference>
<comment type="caution">
    <text evidence="1">The sequence shown here is derived from an EMBL/GenBank/DDBJ whole genome shotgun (WGS) entry which is preliminary data.</text>
</comment>
<sequence>MKNNGFRFYVFDLPSILSGVARIFDLGGTLNDYDPIFRRGPEEDLAALRSDWIVIGQDFRDAIATYADSEISERLTHE</sequence>
<organism evidence="1">
    <name type="scientific">Caldilineaceae bacterium SB0661_bin_32</name>
    <dbReference type="NCBI Taxonomy" id="2605255"/>
    <lineage>
        <taxon>Bacteria</taxon>
        <taxon>Bacillati</taxon>
        <taxon>Chloroflexota</taxon>
        <taxon>Caldilineae</taxon>
        <taxon>Caldilineales</taxon>
        <taxon>Caldilineaceae</taxon>
    </lineage>
</organism>
<proteinExistence type="predicted"/>
<reference evidence="1" key="1">
    <citation type="submission" date="2019-09" db="EMBL/GenBank/DDBJ databases">
        <title>Characterisation of the sponge microbiome using genome-centric metagenomics.</title>
        <authorList>
            <person name="Engelberts J.P."/>
            <person name="Robbins S.J."/>
            <person name="De Goeij J.M."/>
            <person name="Aranda M."/>
            <person name="Bell S.C."/>
            <person name="Webster N.S."/>
        </authorList>
    </citation>
    <scope>NUCLEOTIDE SEQUENCE</scope>
    <source>
        <strain evidence="1">SB0661_bin_32</strain>
    </source>
</reference>
<name>A0A6B1D7L0_9CHLR</name>
<dbReference type="AlphaFoldDB" id="A0A6B1D7L0"/>
<evidence type="ECO:0000313" key="1">
    <source>
        <dbReference type="EMBL" id="MYC95315.1"/>
    </source>
</evidence>
<accession>A0A6B1D7L0</accession>
<gene>
    <name evidence="1" type="ORF">F4X14_10110</name>
</gene>